<dbReference type="PANTHER" id="PTHR42693">
    <property type="entry name" value="ARYLSULFATASE FAMILY MEMBER"/>
    <property type="match status" value="1"/>
</dbReference>
<dbReference type="RefSeq" id="WP_146513202.1">
    <property type="nucleotide sequence ID" value="NZ_SJPI01000001.1"/>
</dbReference>
<dbReference type="Gene3D" id="3.40.720.10">
    <property type="entry name" value="Alkaline Phosphatase, subunit A"/>
    <property type="match status" value="1"/>
</dbReference>
<proteinExistence type="inferred from homology"/>
<protein>
    <submittedName>
        <fullName evidence="5">Choline-sulfatase</fullName>
        <ecNumber evidence="5">3.1.6.6</ecNumber>
    </submittedName>
</protein>
<dbReference type="OrthoDB" id="9763613at2"/>
<comment type="similarity">
    <text evidence="1">Belongs to the sulfatase family.</text>
</comment>
<keyword evidence="6" id="KW-1185">Reference proteome</keyword>
<evidence type="ECO:0000313" key="6">
    <source>
        <dbReference type="Proteomes" id="UP000316598"/>
    </source>
</evidence>
<dbReference type="InterPro" id="IPR050738">
    <property type="entry name" value="Sulfatase"/>
</dbReference>
<dbReference type="SUPFAM" id="SSF53649">
    <property type="entry name" value="Alkaline phosphatase-like"/>
    <property type="match status" value="1"/>
</dbReference>
<comment type="caution">
    <text evidence="5">The sequence shown here is derived from an EMBL/GenBank/DDBJ whole genome shotgun (WGS) entry which is preliminary data.</text>
</comment>
<dbReference type="EMBL" id="SJPI01000001">
    <property type="protein sequence ID" value="TWT52900.1"/>
    <property type="molecule type" value="Genomic_DNA"/>
</dbReference>
<accession>A0A5C5WR05</accession>
<name>A0A5C5WR05_9BACT</name>
<feature type="domain" description="Sulfatase N-terminal" evidence="4">
    <location>
        <begin position="39"/>
        <end position="146"/>
    </location>
</feature>
<dbReference type="InterPro" id="IPR000917">
    <property type="entry name" value="Sulfatase_N"/>
</dbReference>
<organism evidence="5 6">
    <name type="scientific">Rubripirellula amarantea</name>
    <dbReference type="NCBI Taxonomy" id="2527999"/>
    <lineage>
        <taxon>Bacteria</taxon>
        <taxon>Pseudomonadati</taxon>
        <taxon>Planctomycetota</taxon>
        <taxon>Planctomycetia</taxon>
        <taxon>Pirellulales</taxon>
        <taxon>Pirellulaceae</taxon>
        <taxon>Rubripirellula</taxon>
    </lineage>
</organism>
<evidence type="ECO:0000256" key="3">
    <source>
        <dbReference type="SAM" id="SignalP"/>
    </source>
</evidence>
<dbReference type="GO" id="GO:0004065">
    <property type="term" value="F:arylsulfatase activity"/>
    <property type="evidence" value="ECO:0007669"/>
    <property type="project" value="TreeGrafter"/>
</dbReference>
<dbReference type="PANTHER" id="PTHR42693:SF53">
    <property type="entry name" value="ENDO-4-O-SULFATASE"/>
    <property type="match status" value="1"/>
</dbReference>
<sequence precursor="true">MNLRNLFSVALLLAFGIVSSGISSADETQVVSSNKTGQPNILWLVSEDNGPQLGCYGDSYADTPNIDALATKSLRYQTCWSNAPVCAPARTTLISGMYATSLGGHHMRSGVTLPSDMKLYPQLLREAGYYCTNHTKTDYNFTSQEAGWHESGKKAHYKSRPTKETPFFHIFNFTITHESKIRVRPHTLVHDPAKAPLPAYHPDTPEVRHDWAQYYDKMTAMDREVGKALRELEEAGLADSTIVFYYGDHGSGMPRSKRWPFDSGLRVPLLVHVPEAFRSLAPADYSNGGVTSRKVAFVDFAPTLCSLAGLEAPTNMQGVAFAGAKAKPEKDYLFGYRGRMDERIDLVRSVTNGRYVYMRHFYPDRPYLKHVDFMFETPTTSVWKAMFDAGELNESQAKFWQNKPYEELFDLQSDPDEVDNIAADPNQKAKLDELRSALKDWMVSTADMGLFPEAEMHRVADKTSPREFALSGQIDFTRLVNAAWDATSGDLSANSLLELASDEQPVFRFWGARGLALKGETASLLPLMQDDSPSVAVAACDGILSSGQKEMHQQASDRLLELANVKDYGHYVATAALNVIDMRVPKSESVKARLAELPRSFDPPERVGGYVGRLLDHMAQP</sequence>
<feature type="chain" id="PRO_5022992906" evidence="3">
    <location>
        <begin position="26"/>
        <end position="621"/>
    </location>
</feature>
<evidence type="ECO:0000256" key="2">
    <source>
        <dbReference type="ARBA" id="ARBA00022801"/>
    </source>
</evidence>
<reference evidence="5 6" key="1">
    <citation type="submission" date="2019-02" db="EMBL/GenBank/DDBJ databases">
        <title>Deep-cultivation of Planctomycetes and their phenomic and genomic characterization uncovers novel biology.</title>
        <authorList>
            <person name="Wiegand S."/>
            <person name="Jogler M."/>
            <person name="Boedeker C."/>
            <person name="Pinto D."/>
            <person name="Vollmers J."/>
            <person name="Rivas-Marin E."/>
            <person name="Kohn T."/>
            <person name="Peeters S.H."/>
            <person name="Heuer A."/>
            <person name="Rast P."/>
            <person name="Oberbeckmann S."/>
            <person name="Bunk B."/>
            <person name="Jeske O."/>
            <person name="Meyerdierks A."/>
            <person name="Storesund J.E."/>
            <person name="Kallscheuer N."/>
            <person name="Luecker S."/>
            <person name="Lage O.M."/>
            <person name="Pohl T."/>
            <person name="Merkel B.J."/>
            <person name="Hornburger P."/>
            <person name="Mueller R.-W."/>
            <person name="Bruemmer F."/>
            <person name="Labrenz M."/>
            <person name="Spormann A.M."/>
            <person name="Op Den Camp H."/>
            <person name="Overmann J."/>
            <person name="Amann R."/>
            <person name="Jetten M.S.M."/>
            <person name="Mascher T."/>
            <person name="Medema M.H."/>
            <person name="Devos D.P."/>
            <person name="Kaster A.-K."/>
            <person name="Ovreas L."/>
            <person name="Rohde M."/>
            <person name="Galperin M.Y."/>
            <person name="Jogler C."/>
        </authorList>
    </citation>
    <scope>NUCLEOTIDE SEQUENCE [LARGE SCALE GENOMIC DNA]</scope>
    <source>
        <strain evidence="5 6">Pla22</strain>
    </source>
</reference>
<feature type="domain" description="Sulfatase N-terminal" evidence="4">
    <location>
        <begin position="199"/>
        <end position="309"/>
    </location>
</feature>
<dbReference type="GO" id="GO:0047753">
    <property type="term" value="F:choline-sulfatase activity"/>
    <property type="evidence" value="ECO:0007669"/>
    <property type="project" value="UniProtKB-EC"/>
</dbReference>
<evidence type="ECO:0000256" key="1">
    <source>
        <dbReference type="ARBA" id="ARBA00008779"/>
    </source>
</evidence>
<feature type="signal peptide" evidence="3">
    <location>
        <begin position="1"/>
        <end position="25"/>
    </location>
</feature>
<dbReference type="Pfam" id="PF00884">
    <property type="entry name" value="Sulfatase"/>
    <property type="match status" value="2"/>
</dbReference>
<dbReference type="AlphaFoldDB" id="A0A5C5WR05"/>
<keyword evidence="2 5" id="KW-0378">Hydrolase</keyword>
<evidence type="ECO:0000313" key="5">
    <source>
        <dbReference type="EMBL" id="TWT52900.1"/>
    </source>
</evidence>
<evidence type="ECO:0000259" key="4">
    <source>
        <dbReference type="Pfam" id="PF00884"/>
    </source>
</evidence>
<dbReference type="CDD" id="cd16027">
    <property type="entry name" value="SGSH"/>
    <property type="match status" value="1"/>
</dbReference>
<dbReference type="EC" id="3.1.6.6" evidence="5"/>
<dbReference type="InterPro" id="IPR017850">
    <property type="entry name" value="Alkaline_phosphatase_core_sf"/>
</dbReference>
<gene>
    <name evidence="5" type="primary">betC_1</name>
    <name evidence="5" type="ORF">Pla22_05280</name>
</gene>
<dbReference type="Proteomes" id="UP000316598">
    <property type="component" value="Unassembled WGS sequence"/>
</dbReference>
<keyword evidence="3" id="KW-0732">Signal</keyword>